<dbReference type="Gene3D" id="3.10.20.470">
    <property type="match status" value="7"/>
</dbReference>
<feature type="domain" description="Mub B2-like" evidence="3">
    <location>
        <begin position="588"/>
        <end position="697"/>
    </location>
</feature>
<feature type="domain" description="Mucin binding" evidence="2">
    <location>
        <begin position="1056"/>
        <end position="1126"/>
    </location>
</feature>
<feature type="domain" description="Mucin binding" evidence="2">
    <location>
        <begin position="873"/>
        <end position="953"/>
    </location>
</feature>
<evidence type="ECO:0000259" key="2">
    <source>
        <dbReference type="Pfam" id="PF17965"/>
    </source>
</evidence>
<feature type="domain" description="Mub B2-like" evidence="3">
    <location>
        <begin position="1130"/>
        <end position="1226"/>
    </location>
</feature>
<dbReference type="Gene3D" id="2.60.40.4300">
    <property type="match status" value="7"/>
</dbReference>
<feature type="domain" description="Mub B2-like" evidence="3">
    <location>
        <begin position="956"/>
        <end position="1054"/>
    </location>
</feature>
<dbReference type="RefSeq" id="WP_135960293.1">
    <property type="nucleotide sequence ID" value="NZ_SRYV01000003.1"/>
</dbReference>
<dbReference type="EMBL" id="SRYV01000003">
    <property type="protein sequence ID" value="TGY16865.1"/>
    <property type="molecule type" value="Genomic_DNA"/>
</dbReference>
<dbReference type="Pfam" id="PF17966">
    <property type="entry name" value="Muc_B2"/>
    <property type="match status" value="6"/>
</dbReference>
<feature type="domain" description="Mub B2-like" evidence="3">
    <location>
        <begin position="1530"/>
        <end position="1641"/>
    </location>
</feature>
<feature type="domain" description="Mub B2-like" evidence="3">
    <location>
        <begin position="778"/>
        <end position="868"/>
    </location>
</feature>
<feature type="compositionally biased region" description="Pro residues" evidence="1">
    <location>
        <begin position="575"/>
        <end position="585"/>
    </location>
</feature>
<proteinExistence type="predicted"/>
<feature type="region of interest" description="Disordered" evidence="1">
    <location>
        <begin position="562"/>
        <end position="590"/>
    </location>
</feature>
<feature type="domain" description="Mucin binding" evidence="2">
    <location>
        <begin position="481"/>
        <end position="556"/>
    </location>
</feature>
<reference evidence="4 5" key="1">
    <citation type="submission" date="2019-04" db="EMBL/GenBank/DDBJ databases">
        <title>Microbes associate with the intestines of laboratory mice.</title>
        <authorList>
            <person name="Navarre W."/>
            <person name="Wong E."/>
            <person name="Huang K."/>
            <person name="Tropini C."/>
            <person name="Ng K."/>
            <person name="Yu B."/>
        </authorList>
    </citation>
    <scope>NUCLEOTIDE SEQUENCE [LARGE SCALE GENOMIC DNA]</scope>
    <source>
        <strain evidence="4 5">NM61_E11</strain>
    </source>
</reference>
<dbReference type="Pfam" id="PF17965">
    <property type="entry name" value="MucBP_2"/>
    <property type="match status" value="7"/>
</dbReference>
<name>A0A4S2BRJ9_9LACO</name>
<feature type="domain" description="Mub B2-like" evidence="3">
    <location>
        <begin position="1308"/>
        <end position="1416"/>
    </location>
</feature>
<evidence type="ECO:0000259" key="3">
    <source>
        <dbReference type="Pfam" id="PF17966"/>
    </source>
</evidence>
<feature type="region of interest" description="Disordered" evidence="1">
    <location>
        <begin position="195"/>
        <end position="215"/>
    </location>
</feature>
<evidence type="ECO:0008006" key="6">
    <source>
        <dbReference type="Google" id="ProtNLM"/>
    </source>
</evidence>
<evidence type="ECO:0000256" key="1">
    <source>
        <dbReference type="SAM" id="MobiDB-lite"/>
    </source>
</evidence>
<evidence type="ECO:0000313" key="4">
    <source>
        <dbReference type="EMBL" id="TGY16865.1"/>
    </source>
</evidence>
<dbReference type="InterPro" id="IPR041558">
    <property type="entry name" value="MucBP_2"/>
</dbReference>
<evidence type="ECO:0000313" key="5">
    <source>
        <dbReference type="Proteomes" id="UP000309117"/>
    </source>
</evidence>
<feature type="domain" description="Mucin binding" evidence="2">
    <location>
        <begin position="699"/>
        <end position="774"/>
    </location>
</feature>
<organism evidence="4 5">
    <name type="scientific">Lactobacillus intestinalis</name>
    <dbReference type="NCBI Taxonomy" id="151781"/>
    <lineage>
        <taxon>Bacteria</taxon>
        <taxon>Bacillati</taxon>
        <taxon>Bacillota</taxon>
        <taxon>Bacilli</taxon>
        <taxon>Lactobacillales</taxon>
        <taxon>Lactobacillaceae</taxon>
        <taxon>Lactobacillus</taxon>
    </lineage>
</organism>
<gene>
    <name evidence="4" type="ORF">E5351_02410</name>
</gene>
<feature type="compositionally biased region" description="Basic and acidic residues" evidence="1">
    <location>
        <begin position="50"/>
        <end position="86"/>
    </location>
</feature>
<protein>
    <recommendedName>
        <fullName evidence="6">LPXTG cell wall anchor domain-containing protein</fullName>
    </recommendedName>
</protein>
<dbReference type="InterPro" id="IPR041495">
    <property type="entry name" value="Mub_B2"/>
</dbReference>
<sequence length="1795" mass="197505">MDNSTNEQQVAEKVENSTEVKDSNASTIETQTTEKAETTPEIPAPSAPKADIEVSDKVENLGETRDKELTTDDKVKDPNKDKEADKVENDNIIDLNAADTEGKVVINATDPNNYPTDAGKLVGDDKYIYQIVTLNGTSSRLVLAINRNDHNDESIYAYVTNSNYSSASQTFEIKVGNNRVITVGNHKYQINNTGKSDVTIDNGNGTTTKVPTENTSTITGQPGWIDTDRISPIYGLGNTTNNNYTALGEIIPVYTENSVIKYYYKDSEGKLHEIEGSDQYPNIIVSGLTGQEFEIKNVDQFKQIINGYYLIPDNLPSGDFKGTLSQFKEGEYYKKVYYEYGSSNVEFYVVYNQISPDGTMRISLFDGDKTTAVESHVVAPGQAVQFSNYNYLGRNPFVTSTPHEVQFIYSQLGSIIPVDEQGNVLGPSVQFNNGSDAFSAGATKAPEILGYTLKYQEQAVITPTGDLSKDIYVVYVPNNASAEVIFQDVTTETPVVLDTLTTNGSHGYDISFTTNPLDMIKEFEKKGYVLVSNGYGEGGHKFDSTNPQSFLITFKHGVFEITPENPGKPDQPINPDDPAPNPPTYPADSDKLTTTITQTIKYVYSNGLTAAPDSVQTITFTAKAYIDKVTGEYVLVDDQGNIIGKADGPTWNADSGTFGEVISPTIPNYTADKTSIPTMTVNRDGNNITITVTYTRTAQKAEFVFQDITDNKEISSNTVEGELDKEINFNPQTVIDQLISQGYELVNNPFVVGTKFKDDEVNPNANKFIITLKHGIEEVTREETVDRVIHYVYQDGSTAKPSITQTATFVGTGTRDKVTGQEILTWSENVILSEVTSPTISGYTPNRLTVSEVEVSHDSSDIEETVTYIAGEQTAEIYYVDIFNSNDPIQLGSDSVIGKFGEEINFNLDPANIIKLYESQGYKLVSNSFTQGTKYGNSEENPDVNVFYVYFTHATKEDTTTVQVSQTINYKYEDGSTARPSNVQTITFTGTGLIDVVTGDLIGDYTWTTDKNYFDAVESPDITNYTPTIKVVGQSDAITHEDTNRVIDVIYAANIQQATITYIDKTTGQTIKVDSVEGKYKDKINYSTQSVIDELVNKGYVLVSDSFSPDAIFTEGPNEFWVYLEHGIKDAEEQTATTNRVIHYVYADGSTARPSVIQTITYKGTGKIDAVTGELIGSYTWTTGSYDEVESPKIQGYSPDILIVESVADVQHTAGNSEVQVTYIANKQSAQITFIDVTDNKVISSSEAVGNYGDKIIFTDSPEELIKQLEAQGYVLVSKSYDGDFNHSFSHDNDNNIFEVRVKHGTESVTDHKTITQTIKYQYENGTMAAQDHVVTLTFTGQGVIDKVTGKYVIVNANGDVIGEVSGLTWTADNGDTFARVDSPTISGYGPNKLFVEEMVVNQDSNDIVEVITYYAGEQTAEITYIDETTGEILSVDSVLGKLGEDINFTTAPSKVIEQLLASGYELVSNNFTQGTKYGNSEENPNVNIFEVRVKHGVIQVNPENPGKPDTPINPDDPNSPVYPTDSIILDKDVERVIEYVFADGTTAAPSVVQVVKFQGSGYIDKVTGKYVAVDQDGKIILDENGKPVEGKLTWVPVSGSWDAQVSPTIDGYTPDMSEVLAQVVNPEDANQTVKVTYNANRETAQITYIDETTGQVIRTDYAYDVYGNPITFENDPRKIIEELEKMGYVVVDPSGFTFINGETKYGDSSKDAQVNHFVVRVTHGYVEIKPDDNIKGNDPINPDDPDGPTYPFGADELNKDINRVIHYVYESGTIAKPSVTQTLNFKALIRLLVN</sequence>
<feature type="domain" description="Mucin binding" evidence="2">
    <location>
        <begin position="1419"/>
        <end position="1496"/>
    </location>
</feature>
<feature type="domain" description="Mucin binding" evidence="2">
    <location>
        <begin position="1644"/>
        <end position="1714"/>
    </location>
</feature>
<feature type="region of interest" description="Disordered" evidence="1">
    <location>
        <begin position="1"/>
        <end position="86"/>
    </location>
</feature>
<dbReference type="Proteomes" id="UP000309117">
    <property type="component" value="Unassembled WGS sequence"/>
</dbReference>
<feature type="compositionally biased region" description="Basic and acidic residues" evidence="1">
    <location>
        <begin position="10"/>
        <end position="22"/>
    </location>
</feature>
<comment type="caution">
    <text evidence="4">The sequence shown here is derived from an EMBL/GenBank/DDBJ whole genome shotgun (WGS) entry which is preliminary data.</text>
</comment>
<accession>A0A4S2BRJ9</accession>
<feature type="domain" description="Mucin binding" evidence="2">
    <location>
        <begin position="1228"/>
        <end position="1304"/>
    </location>
</feature>